<protein>
    <submittedName>
        <fullName evidence="2">Alpha-tubulin suppressor-like RCC1 family protein</fullName>
    </submittedName>
</protein>
<proteinExistence type="predicted"/>
<evidence type="ECO:0000256" key="1">
    <source>
        <dbReference type="SAM" id="SignalP"/>
    </source>
</evidence>
<dbReference type="InterPro" id="IPR000408">
    <property type="entry name" value="Reg_chr_condens"/>
</dbReference>
<dbReference type="PANTHER" id="PTHR45982:SF1">
    <property type="entry name" value="REGULATOR OF CHROMOSOME CONDENSATION"/>
    <property type="match status" value="1"/>
</dbReference>
<sequence length="201" mass="20221">MVAFASVAVLLAIAPAAADPATSRTVLAWGENWGQLGDGTDTNRSVPVPVCAVGETAPCHRFLSGVTKIAAAGGHSLALTSGGRVLAWGANQEGQLGDGTLIDRSVPVPVCAVGETAPCHRFLTGVTGIDGGYLHSVATVSGGRALAWGDNQHGQLGDGTNTNRSVPVPVCAVGETAPCHRFLTGVTKIAAALRHSLAIVG</sequence>
<comment type="caution">
    <text evidence="2">The sequence shown here is derived from an EMBL/GenBank/DDBJ whole genome shotgun (WGS) entry which is preliminary data.</text>
</comment>
<organism evidence="2 3">
    <name type="scientific">Kibdelosporangium banguiense</name>
    <dbReference type="NCBI Taxonomy" id="1365924"/>
    <lineage>
        <taxon>Bacteria</taxon>
        <taxon>Bacillati</taxon>
        <taxon>Actinomycetota</taxon>
        <taxon>Actinomycetes</taxon>
        <taxon>Pseudonocardiales</taxon>
        <taxon>Pseudonocardiaceae</taxon>
        <taxon>Kibdelosporangium</taxon>
    </lineage>
</organism>
<feature type="chain" id="PRO_5046036219" evidence="1">
    <location>
        <begin position="19"/>
        <end position="201"/>
    </location>
</feature>
<keyword evidence="3" id="KW-1185">Reference proteome</keyword>
<reference evidence="2 3" key="1">
    <citation type="submission" date="2021-03" db="EMBL/GenBank/DDBJ databases">
        <title>Sequencing the genomes of 1000 actinobacteria strains.</title>
        <authorList>
            <person name="Klenk H.-P."/>
        </authorList>
    </citation>
    <scope>NUCLEOTIDE SEQUENCE [LARGE SCALE GENOMIC DNA]</scope>
    <source>
        <strain evidence="2 3">DSM 46670</strain>
    </source>
</reference>
<evidence type="ECO:0000313" key="2">
    <source>
        <dbReference type="EMBL" id="MBP2329548.1"/>
    </source>
</evidence>
<accession>A0ABS4TYQ9</accession>
<keyword evidence="1" id="KW-0732">Signal</keyword>
<dbReference type="EMBL" id="JAGINW010000001">
    <property type="protein sequence ID" value="MBP2329548.1"/>
    <property type="molecule type" value="Genomic_DNA"/>
</dbReference>
<evidence type="ECO:0000313" key="3">
    <source>
        <dbReference type="Proteomes" id="UP001519332"/>
    </source>
</evidence>
<dbReference type="InterPro" id="IPR051553">
    <property type="entry name" value="Ran_GTPase-activating"/>
</dbReference>
<dbReference type="PANTHER" id="PTHR45982">
    <property type="entry name" value="REGULATOR OF CHROMOSOME CONDENSATION"/>
    <property type="match status" value="1"/>
</dbReference>
<dbReference type="SUPFAM" id="SSF50985">
    <property type="entry name" value="RCC1/BLIP-II"/>
    <property type="match status" value="1"/>
</dbReference>
<dbReference type="PROSITE" id="PS50012">
    <property type="entry name" value="RCC1_3"/>
    <property type="match status" value="3"/>
</dbReference>
<dbReference type="RefSeq" id="WP_209646307.1">
    <property type="nucleotide sequence ID" value="NZ_JAGINW010000001.1"/>
</dbReference>
<dbReference type="Gene3D" id="2.130.10.30">
    <property type="entry name" value="Regulator of chromosome condensation 1/beta-lactamase-inhibitor protein II"/>
    <property type="match status" value="1"/>
</dbReference>
<name>A0ABS4TYQ9_9PSEU</name>
<gene>
    <name evidence="2" type="ORF">JOF56_009933</name>
</gene>
<feature type="signal peptide" evidence="1">
    <location>
        <begin position="1"/>
        <end position="18"/>
    </location>
</feature>
<dbReference type="Pfam" id="PF00415">
    <property type="entry name" value="RCC1"/>
    <property type="match status" value="3"/>
</dbReference>
<dbReference type="Proteomes" id="UP001519332">
    <property type="component" value="Unassembled WGS sequence"/>
</dbReference>
<dbReference type="InterPro" id="IPR009091">
    <property type="entry name" value="RCC1/BLIP-II"/>
</dbReference>